<feature type="domain" description="Glycoside hydrolase family 31 N-terminal" evidence="6">
    <location>
        <begin position="12"/>
        <end position="92"/>
    </location>
</feature>
<evidence type="ECO:0000313" key="7">
    <source>
        <dbReference type="EMBL" id="SUG45058.1"/>
    </source>
</evidence>
<evidence type="ECO:0000256" key="4">
    <source>
        <dbReference type="RuleBase" id="RU361185"/>
    </source>
</evidence>
<gene>
    <name evidence="7" type="primary">yicI_2</name>
    <name evidence="7" type="ORF">NCTC8297_00218</name>
</gene>
<dbReference type="GO" id="GO:0061634">
    <property type="term" value="F:alpha-D-xyloside xylohydrolase"/>
    <property type="evidence" value="ECO:0007669"/>
    <property type="project" value="UniProtKB-EC"/>
</dbReference>
<dbReference type="EMBL" id="UGXG01000002">
    <property type="protein sequence ID" value="SUG45058.1"/>
    <property type="molecule type" value="Genomic_DNA"/>
</dbReference>
<evidence type="ECO:0000259" key="6">
    <source>
        <dbReference type="Pfam" id="PF13802"/>
    </source>
</evidence>
<accession>A0A379T324</accession>
<dbReference type="EC" id="3.2.1.177" evidence="7"/>
<dbReference type="Gene3D" id="2.60.40.1760">
    <property type="entry name" value="glycosyl hydrolase (family 31)"/>
    <property type="match status" value="1"/>
</dbReference>
<evidence type="ECO:0000259" key="5">
    <source>
        <dbReference type="Pfam" id="PF01055"/>
    </source>
</evidence>
<proteinExistence type="inferred from homology"/>
<organism evidence="7 8">
    <name type="scientific">Salmonella enterica subsp. arizonae</name>
    <dbReference type="NCBI Taxonomy" id="59203"/>
    <lineage>
        <taxon>Bacteria</taxon>
        <taxon>Pseudomonadati</taxon>
        <taxon>Pseudomonadota</taxon>
        <taxon>Gammaproteobacteria</taxon>
        <taxon>Enterobacterales</taxon>
        <taxon>Enterobacteriaceae</taxon>
        <taxon>Salmonella</taxon>
    </lineage>
</organism>
<dbReference type="InterPro" id="IPR025887">
    <property type="entry name" value="Glyco_hydro_31_N_dom"/>
</dbReference>
<dbReference type="SUPFAM" id="SSF51445">
    <property type="entry name" value="(Trans)glycosidases"/>
    <property type="match status" value="1"/>
</dbReference>
<dbReference type="PANTHER" id="PTHR43053">
    <property type="entry name" value="GLYCOSIDASE FAMILY 31"/>
    <property type="match status" value="1"/>
</dbReference>
<dbReference type="AlphaFoldDB" id="A0A379T324"/>
<comment type="similarity">
    <text evidence="1 4">Belongs to the glycosyl hydrolase 31 family.</text>
</comment>
<dbReference type="GO" id="GO:0005975">
    <property type="term" value="P:carbohydrate metabolic process"/>
    <property type="evidence" value="ECO:0007669"/>
    <property type="project" value="InterPro"/>
</dbReference>
<feature type="domain" description="Glycoside hydrolase family 31 TIM barrel" evidence="5">
    <location>
        <begin position="135"/>
        <end position="257"/>
    </location>
</feature>
<keyword evidence="3 4" id="KW-0326">Glycosidase</keyword>
<dbReference type="InterPro" id="IPR000322">
    <property type="entry name" value="Glyco_hydro_31_TIM"/>
</dbReference>
<dbReference type="Proteomes" id="UP000254741">
    <property type="component" value="Unassembled WGS sequence"/>
</dbReference>
<dbReference type="GO" id="GO:0030246">
    <property type="term" value="F:carbohydrate binding"/>
    <property type="evidence" value="ECO:0007669"/>
    <property type="project" value="InterPro"/>
</dbReference>
<dbReference type="Pfam" id="PF13802">
    <property type="entry name" value="Gal_mutarotas_2"/>
    <property type="match status" value="1"/>
</dbReference>
<dbReference type="PANTHER" id="PTHR43053:SF4">
    <property type="entry name" value="MYOGENESIS-REGULATING GLYCOSIDASE"/>
    <property type="match status" value="1"/>
</dbReference>
<evidence type="ECO:0000256" key="3">
    <source>
        <dbReference type="ARBA" id="ARBA00023295"/>
    </source>
</evidence>
<keyword evidence="2 4" id="KW-0378">Hydrolase</keyword>
<evidence type="ECO:0000256" key="1">
    <source>
        <dbReference type="ARBA" id="ARBA00007806"/>
    </source>
</evidence>
<name>A0A379T324_SALER</name>
<evidence type="ECO:0000256" key="2">
    <source>
        <dbReference type="ARBA" id="ARBA00022801"/>
    </source>
</evidence>
<dbReference type="InterPro" id="IPR050985">
    <property type="entry name" value="Alpha-glycosidase_related"/>
</dbReference>
<protein>
    <submittedName>
        <fullName evidence="7">Glycosyl hydrolase</fullName>
        <ecNumber evidence="7">3.2.1.177</ecNumber>
    </submittedName>
</protein>
<dbReference type="Pfam" id="PF01055">
    <property type="entry name" value="Glyco_hydro_31_2nd"/>
    <property type="match status" value="1"/>
</dbReference>
<dbReference type="CDD" id="cd14752">
    <property type="entry name" value="GH31_N"/>
    <property type="match status" value="1"/>
</dbReference>
<dbReference type="InterPro" id="IPR011013">
    <property type="entry name" value="Gal_mutarotase_sf_dom"/>
</dbReference>
<dbReference type="Gene3D" id="3.20.20.80">
    <property type="entry name" value="Glycosidases"/>
    <property type="match status" value="1"/>
</dbReference>
<evidence type="ECO:0000313" key="8">
    <source>
        <dbReference type="Proteomes" id="UP000254741"/>
    </source>
</evidence>
<dbReference type="InterPro" id="IPR017853">
    <property type="entry name" value="GH"/>
</dbReference>
<dbReference type="SUPFAM" id="SSF74650">
    <property type="entry name" value="Galactose mutarotase-like"/>
    <property type="match status" value="1"/>
</dbReference>
<reference evidence="7 8" key="1">
    <citation type="submission" date="2018-06" db="EMBL/GenBank/DDBJ databases">
        <authorList>
            <consortium name="Pathogen Informatics"/>
            <person name="Doyle S."/>
        </authorList>
    </citation>
    <scope>NUCLEOTIDE SEQUENCE [LARGE SCALE GENOMIC DNA]</scope>
    <source>
        <strain evidence="7 8">NCTC8297</strain>
    </source>
</reference>
<sequence length="287" mass="33276">MRITGSQLKNNGYVQDSNSGRNYMFERLDLGVGETVYGLGERFTALVRNGQTVDTWNRDGGTSTEQSYKNIPFYLTNRGYGVLVNHPQCVSFEIGSEKVSKVQFSVESEYLEYFVIDGPTPKAVLNRYTQFTGRPALPPAWSFGLWLTTSFTTNYDEATVNRFIDGMAERNLPLHVFHFDCFWMKAFQWCDFEWDPVTFPDPQGMIRRLKAKGMKVCVWINPYIGQKSPVFRELKEKGYLLKRPDGSLWQWDKWQPGAGDLRLHQPGSLRVVCQQAERLGRYRRRLF</sequence>